<evidence type="ECO:0000256" key="3">
    <source>
        <dbReference type="ARBA" id="ARBA00022695"/>
    </source>
</evidence>
<dbReference type="GO" id="GO:0004190">
    <property type="term" value="F:aspartic-type endopeptidase activity"/>
    <property type="evidence" value="ECO:0007669"/>
    <property type="project" value="InterPro"/>
</dbReference>
<evidence type="ECO:0000313" key="9">
    <source>
        <dbReference type="EMBL" id="CAB3979149.1"/>
    </source>
</evidence>
<dbReference type="Gene3D" id="4.10.60.10">
    <property type="entry name" value="Zinc finger, CCHC-type"/>
    <property type="match status" value="1"/>
</dbReference>
<dbReference type="GO" id="GO:0006508">
    <property type="term" value="P:proteolysis"/>
    <property type="evidence" value="ECO:0007669"/>
    <property type="project" value="InterPro"/>
</dbReference>
<keyword evidence="4" id="KW-0540">Nuclease</keyword>
<dbReference type="InterPro" id="IPR012337">
    <property type="entry name" value="RNaseH-like_sf"/>
</dbReference>
<dbReference type="PROSITE" id="PS50878">
    <property type="entry name" value="RT_POL"/>
    <property type="match status" value="1"/>
</dbReference>
<evidence type="ECO:0000256" key="5">
    <source>
        <dbReference type="ARBA" id="ARBA00022759"/>
    </source>
</evidence>
<dbReference type="EC" id="2.7.7.49" evidence="1"/>
<dbReference type="Pfam" id="PF17921">
    <property type="entry name" value="Integrase_H2C2"/>
    <property type="match status" value="1"/>
</dbReference>
<protein>
    <recommendedName>
        <fullName evidence="1">RNA-directed DNA polymerase</fullName>
        <ecNumber evidence="1">2.7.7.49</ecNumber>
    </recommendedName>
</protein>
<organism evidence="9 10">
    <name type="scientific">Paramuricea clavata</name>
    <name type="common">Red gorgonian</name>
    <name type="synonym">Violescent sea-whip</name>
    <dbReference type="NCBI Taxonomy" id="317549"/>
    <lineage>
        <taxon>Eukaryota</taxon>
        <taxon>Metazoa</taxon>
        <taxon>Cnidaria</taxon>
        <taxon>Anthozoa</taxon>
        <taxon>Octocorallia</taxon>
        <taxon>Malacalcyonacea</taxon>
        <taxon>Plexauridae</taxon>
        <taxon>Paramuricea</taxon>
    </lineage>
</organism>
<dbReference type="InterPro" id="IPR041588">
    <property type="entry name" value="Integrase_H2C2"/>
</dbReference>
<dbReference type="InterPro" id="IPR043502">
    <property type="entry name" value="DNA/RNA_pol_sf"/>
</dbReference>
<dbReference type="PROSITE" id="PS50158">
    <property type="entry name" value="ZF_CCHC"/>
    <property type="match status" value="1"/>
</dbReference>
<dbReference type="PROSITE" id="PS00141">
    <property type="entry name" value="ASP_PROTEASE"/>
    <property type="match status" value="1"/>
</dbReference>
<dbReference type="InterPro" id="IPR043128">
    <property type="entry name" value="Rev_trsase/Diguanyl_cyclase"/>
</dbReference>
<dbReference type="Gene3D" id="3.30.420.10">
    <property type="entry name" value="Ribonuclease H-like superfamily/Ribonuclease H"/>
    <property type="match status" value="1"/>
</dbReference>
<dbReference type="SUPFAM" id="SSF50630">
    <property type="entry name" value="Acid proteases"/>
    <property type="match status" value="1"/>
</dbReference>
<keyword evidence="7" id="KW-0695">RNA-directed DNA polymerase</keyword>
<gene>
    <name evidence="9" type="ORF">PACLA_8A042936</name>
</gene>
<dbReference type="FunFam" id="3.30.70.270:FF:000026">
    <property type="entry name" value="Transposon Ty3-G Gag-Pol polyprotein"/>
    <property type="match status" value="1"/>
</dbReference>
<dbReference type="EMBL" id="CACRXK020000172">
    <property type="protein sequence ID" value="CAB3979149.1"/>
    <property type="molecule type" value="Genomic_DNA"/>
</dbReference>
<comment type="caution">
    <text evidence="9">The sequence shown here is derived from an EMBL/GenBank/DDBJ whole genome shotgun (WGS) entry which is preliminary data.</text>
</comment>
<dbReference type="GO" id="GO:0003676">
    <property type="term" value="F:nucleic acid binding"/>
    <property type="evidence" value="ECO:0007669"/>
    <property type="project" value="InterPro"/>
</dbReference>
<dbReference type="PROSITE" id="PS50994">
    <property type="entry name" value="INTEGRASE"/>
    <property type="match status" value="1"/>
</dbReference>
<dbReference type="Pfam" id="PF17917">
    <property type="entry name" value="RT_RNaseH"/>
    <property type="match status" value="1"/>
</dbReference>
<evidence type="ECO:0000256" key="2">
    <source>
        <dbReference type="ARBA" id="ARBA00022679"/>
    </source>
</evidence>
<dbReference type="PANTHER" id="PTHR37984">
    <property type="entry name" value="PROTEIN CBG26694"/>
    <property type="match status" value="1"/>
</dbReference>
<dbReference type="GO" id="GO:0008270">
    <property type="term" value="F:zinc ion binding"/>
    <property type="evidence" value="ECO:0007669"/>
    <property type="project" value="InterPro"/>
</dbReference>
<evidence type="ECO:0000256" key="6">
    <source>
        <dbReference type="ARBA" id="ARBA00022801"/>
    </source>
</evidence>
<dbReference type="Gene3D" id="2.40.70.10">
    <property type="entry name" value="Acid Proteases"/>
    <property type="match status" value="1"/>
</dbReference>
<dbReference type="CDD" id="cd09274">
    <property type="entry name" value="RNase_HI_RT_Ty3"/>
    <property type="match status" value="1"/>
</dbReference>
<dbReference type="AlphaFoldDB" id="A0A7D9H9M3"/>
<feature type="region of interest" description="Disordered" evidence="8">
    <location>
        <begin position="129"/>
        <end position="171"/>
    </location>
</feature>
<keyword evidence="5" id="KW-0255">Endonuclease</keyword>
<feature type="region of interest" description="Disordered" evidence="8">
    <location>
        <begin position="299"/>
        <end position="326"/>
    </location>
</feature>
<dbReference type="Pfam" id="PF00078">
    <property type="entry name" value="RVT_1"/>
    <property type="match status" value="1"/>
</dbReference>
<evidence type="ECO:0000256" key="7">
    <source>
        <dbReference type="ARBA" id="ARBA00022918"/>
    </source>
</evidence>
<dbReference type="FunFam" id="1.10.340.70:FF:000003">
    <property type="entry name" value="Protein CBG25708"/>
    <property type="match status" value="1"/>
</dbReference>
<keyword evidence="3" id="KW-0548">Nucleotidyltransferase</keyword>
<dbReference type="InterPro" id="IPR041373">
    <property type="entry name" value="RT_RNaseH"/>
</dbReference>
<dbReference type="GO" id="GO:0015074">
    <property type="term" value="P:DNA integration"/>
    <property type="evidence" value="ECO:0007669"/>
    <property type="project" value="InterPro"/>
</dbReference>
<dbReference type="Gene3D" id="3.30.70.270">
    <property type="match status" value="2"/>
</dbReference>
<evidence type="ECO:0000256" key="1">
    <source>
        <dbReference type="ARBA" id="ARBA00012493"/>
    </source>
</evidence>
<dbReference type="Gene3D" id="1.10.340.70">
    <property type="match status" value="1"/>
</dbReference>
<dbReference type="InterPro" id="IPR021109">
    <property type="entry name" value="Peptidase_aspartic_dom_sf"/>
</dbReference>
<dbReference type="InterPro" id="IPR000477">
    <property type="entry name" value="RT_dom"/>
</dbReference>
<dbReference type="FunFam" id="3.30.420.10:FF:000063">
    <property type="entry name" value="Retrovirus-related Pol polyprotein from transposon 297-like Protein"/>
    <property type="match status" value="1"/>
</dbReference>
<accession>A0A7D9H9M3</accession>
<reference evidence="9" key="1">
    <citation type="submission" date="2020-04" db="EMBL/GenBank/DDBJ databases">
        <authorList>
            <person name="Alioto T."/>
            <person name="Alioto T."/>
            <person name="Gomez Garrido J."/>
        </authorList>
    </citation>
    <scope>NUCLEOTIDE SEQUENCE</scope>
    <source>
        <strain evidence="9">A484AB</strain>
    </source>
</reference>
<dbReference type="Proteomes" id="UP001152795">
    <property type="component" value="Unassembled WGS sequence"/>
</dbReference>
<dbReference type="InterPro" id="IPR001584">
    <property type="entry name" value="Integrase_cat-core"/>
</dbReference>
<name>A0A7D9H9M3_PARCT</name>
<dbReference type="InterPro" id="IPR050951">
    <property type="entry name" value="Retrovirus_Pol_polyprotein"/>
</dbReference>
<evidence type="ECO:0000313" key="10">
    <source>
        <dbReference type="Proteomes" id="UP001152795"/>
    </source>
</evidence>
<feature type="region of interest" description="Disordered" evidence="8">
    <location>
        <begin position="58"/>
        <end position="78"/>
    </location>
</feature>
<feature type="compositionally biased region" description="Low complexity" evidence="8">
    <location>
        <begin position="299"/>
        <end position="314"/>
    </location>
</feature>
<dbReference type="Gene3D" id="3.10.10.10">
    <property type="entry name" value="HIV Type 1 Reverse Transcriptase, subunit A, domain 1"/>
    <property type="match status" value="1"/>
</dbReference>
<dbReference type="InterPro" id="IPR001878">
    <property type="entry name" value="Znf_CCHC"/>
</dbReference>
<feature type="compositionally biased region" description="Low complexity" evidence="8">
    <location>
        <begin position="142"/>
        <end position="153"/>
    </location>
</feature>
<dbReference type="SUPFAM" id="SSF56672">
    <property type="entry name" value="DNA/RNA polymerases"/>
    <property type="match status" value="1"/>
</dbReference>
<dbReference type="OrthoDB" id="10060843at2759"/>
<sequence length="1112" mass="125444">MKQQIIEGCLSNRLRRKILMEKTFTLSQILDYGRALARTDQQTKEIIKKDISDGNEEYTNQLQQDHRRPRTTSKYSSSSSERCFKCGLGFPHKDNQKCPAVDKECYKCHKGGHFARVCKTTGGATSSFQRVNKVDERHSSTHKSTSNSSSDSDSGSEHMFTVQQAQQSKHPYSTVRVNGVPMKMMVDSGASVNVLGPEDFEHLSKQSKEPISLKKTNTKIRAFGENNPIPLLGKVETLVESKHCMTVATIYITASQYGKLLSNTTAQQLRLIKFDLNSVSQQAVQEGDLDRKALRQTTTQVQIPTTTSNSTSSNGEKRTKVCTSTPDTGRVSTLLEEYADVFEGVGHLKGFEQKLHIDDSVPPVAQTYRRIPFNLRPQLEKWLQESQDNDLIEPVVNKSTEWVSGVVIVPKPKNPDEIRVCGDYRRVNEAIKREHHPMPTIEELTDDMSNAAHFSRLDLRSGYHQIVLNEESRGITTFTTHKGLFQWKRLPFGINSASEVFQNAIQHALQGLNGVKNIVDDIIVWGRTQKEHDANLQALLQRLRDTGLTAKKSKCLFNVDSLWFYGMILSKNGIRPDQEKVVAIKNTPAPNNVKELRSFLGLVNYCSKFIPNFSTITAPLRKLDRKKVPWTWDASHQEAFDQVKSSLSEQCTLAYYDPNRSTSVVVDASPVGLGAILVQHDEQGILKVIAFASRALTVVEQRYCQTEREALACVWACEKFHLYLVGCQFTLYTDHQALEILYSAKAKQSARIQRWALRLQQYNYTVKYRPGTGNPADFLSRAPINEPSGQSIAEEYINFITEQAIPRTITLSEVQEATKNDKELQSVGRALQFGNWKDKSISAYFAVRHEITSVRGVLLRGHRLIIPISLRNRTLALAHRGHLGIVKTKQNLRTKVWWPRLDKEAEQHVKECLTCQISGNPEPPPPLAVVPPPMAPWSCIHVDFYGPAPTGEHLLVMLDETTGFPEVEIMNKTTAFHTIRAFEKVFARHGLPDTIKSDNGSPFEEIKDYLTTQGIHHHRVTPFWLQANGKVEGFMKPMGKAIRAAWAEGRDWQRKLFTLLMNYRTTPHLSTGVAPAEMLYKRVIRSTVPSFSQAPANTAAKRVLKGKAKSKQ</sequence>
<feature type="compositionally biased region" description="Polar residues" evidence="8">
    <location>
        <begin position="161"/>
        <end position="171"/>
    </location>
</feature>
<evidence type="ECO:0000256" key="8">
    <source>
        <dbReference type="SAM" id="MobiDB-lite"/>
    </source>
</evidence>
<dbReference type="PANTHER" id="PTHR37984:SF11">
    <property type="entry name" value="INTEGRASE CATALYTIC DOMAIN-CONTAINING PROTEIN"/>
    <property type="match status" value="1"/>
</dbReference>
<dbReference type="GO" id="GO:0003964">
    <property type="term" value="F:RNA-directed DNA polymerase activity"/>
    <property type="evidence" value="ECO:0007669"/>
    <property type="project" value="UniProtKB-KW"/>
</dbReference>
<dbReference type="GO" id="GO:0004519">
    <property type="term" value="F:endonuclease activity"/>
    <property type="evidence" value="ECO:0007669"/>
    <property type="project" value="UniProtKB-KW"/>
</dbReference>
<evidence type="ECO:0000256" key="4">
    <source>
        <dbReference type="ARBA" id="ARBA00022722"/>
    </source>
</evidence>
<keyword evidence="6" id="KW-0378">Hydrolase</keyword>
<dbReference type="InterPro" id="IPR001969">
    <property type="entry name" value="Aspartic_peptidase_AS"/>
</dbReference>
<dbReference type="CDD" id="cd01647">
    <property type="entry name" value="RT_LTR"/>
    <property type="match status" value="1"/>
</dbReference>
<proteinExistence type="predicted"/>
<dbReference type="SUPFAM" id="SSF53098">
    <property type="entry name" value="Ribonuclease H-like"/>
    <property type="match status" value="1"/>
</dbReference>
<keyword evidence="10" id="KW-1185">Reference proteome</keyword>
<dbReference type="InterPro" id="IPR036397">
    <property type="entry name" value="RNaseH_sf"/>
</dbReference>
<keyword evidence="2" id="KW-0808">Transferase</keyword>